<feature type="region of interest" description="Disordered" evidence="1">
    <location>
        <begin position="1"/>
        <end position="30"/>
    </location>
</feature>
<dbReference type="AlphaFoldDB" id="A0AAD7NBS6"/>
<evidence type="ECO:0000313" key="2">
    <source>
        <dbReference type="EMBL" id="KAJ7753127.1"/>
    </source>
</evidence>
<evidence type="ECO:0000313" key="3">
    <source>
        <dbReference type="Proteomes" id="UP001215280"/>
    </source>
</evidence>
<evidence type="ECO:0000256" key="1">
    <source>
        <dbReference type="SAM" id="MobiDB-lite"/>
    </source>
</evidence>
<proteinExistence type="predicted"/>
<gene>
    <name evidence="2" type="ORF">DFH07DRAFT_516385</name>
</gene>
<feature type="region of interest" description="Disordered" evidence="1">
    <location>
        <begin position="182"/>
        <end position="205"/>
    </location>
</feature>
<comment type="caution">
    <text evidence="2">The sequence shown here is derived from an EMBL/GenBank/DDBJ whole genome shotgun (WGS) entry which is preliminary data.</text>
</comment>
<reference evidence="2" key="1">
    <citation type="submission" date="2023-03" db="EMBL/GenBank/DDBJ databases">
        <title>Massive genome expansion in bonnet fungi (Mycena s.s.) driven by repeated elements and novel gene families across ecological guilds.</title>
        <authorList>
            <consortium name="Lawrence Berkeley National Laboratory"/>
            <person name="Harder C.B."/>
            <person name="Miyauchi S."/>
            <person name="Viragh M."/>
            <person name="Kuo A."/>
            <person name="Thoen E."/>
            <person name="Andreopoulos B."/>
            <person name="Lu D."/>
            <person name="Skrede I."/>
            <person name="Drula E."/>
            <person name="Henrissat B."/>
            <person name="Morin E."/>
            <person name="Kohler A."/>
            <person name="Barry K."/>
            <person name="LaButti K."/>
            <person name="Morin E."/>
            <person name="Salamov A."/>
            <person name="Lipzen A."/>
            <person name="Mereny Z."/>
            <person name="Hegedus B."/>
            <person name="Baldrian P."/>
            <person name="Stursova M."/>
            <person name="Weitz H."/>
            <person name="Taylor A."/>
            <person name="Grigoriev I.V."/>
            <person name="Nagy L.G."/>
            <person name="Martin F."/>
            <person name="Kauserud H."/>
        </authorList>
    </citation>
    <scope>NUCLEOTIDE SEQUENCE</scope>
    <source>
        <strain evidence="2">CBHHK188m</strain>
    </source>
</reference>
<protein>
    <submittedName>
        <fullName evidence="2">Uncharacterized protein</fullName>
    </submittedName>
</protein>
<organism evidence="2 3">
    <name type="scientific">Mycena maculata</name>
    <dbReference type="NCBI Taxonomy" id="230809"/>
    <lineage>
        <taxon>Eukaryota</taxon>
        <taxon>Fungi</taxon>
        <taxon>Dikarya</taxon>
        <taxon>Basidiomycota</taxon>
        <taxon>Agaricomycotina</taxon>
        <taxon>Agaricomycetes</taxon>
        <taxon>Agaricomycetidae</taxon>
        <taxon>Agaricales</taxon>
        <taxon>Marasmiineae</taxon>
        <taxon>Mycenaceae</taxon>
        <taxon>Mycena</taxon>
    </lineage>
</organism>
<sequence length="205" mass="22736">MDDHAVLNESRPLVDQFRPSAGSPSHSSLQCTQSPYLHSRLAHKITSGYEDLVRRSNSNRVWRNYLRSLHTKPVSVGAEPLLHSRATPLRPRNRKSWLRLRIAAHSPEWNFIDLGLPTSAVNTDIMPGTWKTSTIAEDTAVLRCWERMFEINCGFNGEACTFHVAFAAPHGKASASNLVNQSSVPRGIGDVQRGNSSTTGDQSYA</sequence>
<keyword evidence="3" id="KW-1185">Reference proteome</keyword>
<dbReference type="Proteomes" id="UP001215280">
    <property type="component" value="Unassembled WGS sequence"/>
</dbReference>
<feature type="compositionally biased region" description="Polar residues" evidence="1">
    <location>
        <begin position="193"/>
        <end position="205"/>
    </location>
</feature>
<dbReference type="EMBL" id="JARJLG010000072">
    <property type="protein sequence ID" value="KAJ7753127.1"/>
    <property type="molecule type" value="Genomic_DNA"/>
</dbReference>
<name>A0AAD7NBS6_9AGAR</name>
<accession>A0AAD7NBS6</accession>